<dbReference type="InterPro" id="IPR001584">
    <property type="entry name" value="Integrase_cat-core"/>
</dbReference>
<dbReference type="FunFam" id="3.30.420.10:FF:000032">
    <property type="entry name" value="Retrovirus-related Pol polyprotein from transposon 297-like Protein"/>
    <property type="match status" value="1"/>
</dbReference>
<evidence type="ECO:0000256" key="2">
    <source>
        <dbReference type="ARBA" id="ARBA00012180"/>
    </source>
</evidence>
<keyword evidence="3" id="KW-0511">Multifunctional enzyme</keyword>
<feature type="domain" description="Integrase catalytic" evidence="7">
    <location>
        <begin position="456"/>
        <end position="614"/>
    </location>
</feature>
<dbReference type="Gene3D" id="1.10.340.70">
    <property type="match status" value="1"/>
</dbReference>
<dbReference type="Pfam" id="PF17919">
    <property type="entry name" value="RT_RNaseH_2"/>
    <property type="match status" value="1"/>
</dbReference>
<evidence type="ECO:0000313" key="8">
    <source>
        <dbReference type="EMBL" id="KAK7895747.1"/>
    </source>
</evidence>
<dbReference type="PANTHER" id="PTHR37984:SF5">
    <property type="entry name" value="PROTEIN NYNRIN-LIKE"/>
    <property type="match status" value="1"/>
</dbReference>
<evidence type="ECO:0000256" key="4">
    <source>
        <dbReference type="ARBA" id="ARBA00039658"/>
    </source>
</evidence>
<organism evidence="8 9">
    <name type="scientific">Mugilogobius chulae</name>
    <name type="common">yellowstripe goby</name>
    <dbReference type="NCBI Taxonomy" id="88201"/>
    <lineage>
        <taxon>Eukaryota</taxon>
        <taxon>Metazoa</taxon>
        <taxon>Chordata</taxon>
        <taxon>Craniata</taxon>
        <taxon>Vertebrata</taxon>
        <taxon>Euteleostomi</taxon>
        <taxon>Actinopterygii</taxon>
        <taxon>Neopterygii</taxon>
        <taxon>Teleostei</taxon>
        <taxon>Neoteleostei</taxon>
        <taxon>Acanthomorphata</taxon>
        <taxon>Gobiaria</taxon>
        <taxon>Gobiiformes</taxon>
        <taxon>Gobioidei</taxon>
        <taxon>Gobiidae</taxon>
        <taxon>Gobionellinae</taxon>
        <taxon>Mugilogobius</taxon>
    </lineage>
</organism>
<dbReference type="FunFam" id="3.30.70.270:FF:000003">
    <property type="entry name" value="Transposon Ty3-G Gag-Pol polyprotein"/>
    <property type="match status" value="1"/>
</dbReference>
<dbReference type="Proteomes" id="UP001460270">
    <property type="component" value="Unassembled WGS sequence"/>
</dbReference>
<dbReference type="GO" id="GO:0015074">
    <property type="term" value="P:DNA integration"/>
    <property type="evidence" value="ECO:0007669"/>
    <property type="project" value="InterPro"/>
</dbReference>
<dbReference type="InterPro" id="IPR000477">
    <property type="entry name" value="RT_dom"/>
</dbReference>
<dbReference type="FunFam" id="3.10.20.370:FF:000001">
    <property type="entry name" value="Retrovirus-related Pol polyprotein from transposon 17.6-like protein"/>
    <property type="match status" value="1"/>
</dbReference>
<dbReference type="Gene3D" id="3.30.420.10">
    <property type="entry name" value="Ribonuclease H-like superfamily/Ribonuclease H"/>
    <property type="match status" value="1"/>
</dbReference>
<dbReference type="FunFam" id="3.30.70.270:FF:000020">
    <property type="entry name" value="Transposon Tf2-6 polyprotein-like Protein"/>
    <property type="match status" value="1"/>
</dbReference>
<dbReference type="FunFam" id="1.10.340.70:FF:000001">
    <property type="entry name" value="Retrovirus-related Pol polyprotein from transposon gypsy-like Protein"/>
    <property type="match status" value="1"/>
</dbReference>
<dbReference type="InterPro" id="IPR043502">
    <property type="entry name" value="DNA/RNA_pol_sf"/>
</dbReference>
<dbReference type="InterPro" id="IPR012337">
    <property type="entry name" value="RNaseH-like_sf"/>
</dbReference>
<dbReference type="GO" id="GO:0003676">
    <property type="term" value="F:nucleic acid binding"/>
    <property type="evidence" value="ECO:0007669"/>
    <property type="project" value="InterPro"/>
</dbReference>
<dbReference type="InterPro" id="IPR041577">
    <property type="entry name" value="RT_RNaseH_2"/>
</dbReference>
<comment type="caution">
    <text evidence="8">The sequence shown here is derived from an EMBL/GenBank/DDBJ whole genome shotgun (WGS) entry which is preliminary data.</text>
</comment>
<dbReference type="GO" id="GO:0004523">
    <property type="term" value="F:RNA-DNA hybrid ribonuclease activity"/>
    <property type="evidence" value="ECO:0007669"/>
    <property type="project" value="UniProtKB-EC"/>
</dbReference>
<dbReference type="SUPFAM" id="SSF56672">
    <property type="entry name" value="DNA/RNA polymerases"/>
    <property type="match status" value="1"/>
</dbReference>
<evidence type="ECO:0000259" key="7">
    <source>
        <dbReference type="PROSITE" id="PS50994"/>
    </source>
</evidence>
<keyword evidence="9" id="KW-1185">Reference proteome</keyword>
<dbReference type="InterPro" id="IPR041588">
    <property type="entry name" value="Integrase_H2C2"/>
</dbReference>
<feature type="domain" description="Reverse transcriptase" evidence="6">
    <location>
        <begin position="1"/>
        <end position="82"/>
    </location>
</feature>
<dbReference type="Gene3D" id="3.30.70.270">
    <property type="match status" value="2"/>
</dbReference>
<proteinExistence type="inferred from homology"/>
<dbReference type="PROSITE" id="PS50878">
    <property type="entry name" value="RT_POL"/>
    <property type="match status" value="1"/>
</dbReference>
<dbReference type="PROSITE" id="PS50994">
    <property type="entry name" value="INTEGRASE"/>
    <property type="match status" value="1"/>
</dbReference>
<reference evidence="9" key="1">
    <citation type="submission" date="2024-04" db="EMBL/GenBank/DDBJ databases">
        <title>Salinicola lusitanus LLJ914,a marine bacterium isolated from the Okinawa Trough.</title>
        <authorList>
            <person name="Li J."/>
        </authorList>
    </citation>
    <scope>NUCLEOTIDE SEQUENCE [LARGE SCALE GENOMIC DNA]</scope>
</reference>
<dbReference type="Pfam" id="PF00078">
    <property type="entry name" value="RVT_1"/>
    <property type="match status" value="1"/>
</dbReference>
<dbReference type="InterPro" id="IPR043128">
    <property type="entry name" value="Rev_trsase/Diguanyl_cyclase"/>
</dbReference>
<feature type="compositionally biased region" description="Low complexity" evidence="5">
    <location>
        <begin position="770"/>
        <end position="783"/>
    </location>
</feature>
<dbReference type="EMBL" id="JBBPFD010000015">
    <property type="protein sequence ID" value="KAK7895747.1"/>
    <property type="molecule type" value="Genomic_DNA"/>
</dbReference>
<dbReference type="SUPFAM" id="SSF53098">
    <property type="entry name" value="Ribonuclease H-like"/>
    <property type="match status" value="1"/>
</dbReference>
<dbReference type="CDD" id="cd01647">
    <property type="entry name" value="RT_LTR"/>
    <property type="match status" value="1"/>
</dbReference>
<dbReference type="Pfam" id="PF17921">
    <property type="entry name" value="Integrase_H2C2"/>
    <property type="match status" value="1"/>
</dbReference>
<evidence type="ECO:0000256" key="5">
    <source>
        <dbReference type="SAM" id="MobiDB-lite"/>
    </source>
</evidence>
<accession>A0AAW0N9L3</accession>
<evidence type="ECO:0000256" key="3">
    <source>
        <dbReference type="ARBA" id="ARBA00023268"/>
    </source>
</evidence>
<dbReference type="PANTHER" id="PTHR37984">
    <property type="entry name" value="PROTEIN CBG26694"/>
    <property type="match status" value="1"/>
</dbReference>
<dbReference type="InterPro" id="IPR036397">
    <property type="entry name" value="RNaseH_sf"/>
</dbReference>
<dbReference type="EC" id="3.1.26.4" evidence="2"/>
<gene>
    <name evidence="8" type="ORF">WMY93_021072</name>
</gene>
<name>A0AAW0N9L3_9GOBI</name>
<comment type="similarity">
    <text evidence="1">Belongs to the beta type-B retroviral polymerase family. HERV class-II K(HML-2) pol subfamily.</text>
</comment>
<protein>
    <recommendedName>
        <fullName evidence="4">Gypsy retrotransposon integrase-like protein 1</fullName>
        <ecNumber evidence="2">3.1.26.4</ecNumber>
    </recommendedName>
</protein>
<evidence type="ECO:0000256" key="1">
    <source>
        <dbReference type="ARBA" id="ARBA00010879"/>
    </source>
</evidence>
<sequence length="826" mass="93320">MPMGLTNAPATFQRFMELVLKGLPWQICMVYLDDILIYSRSFSEHIEALEEVFTRIGAAGLRLKAKKCQLARDHVVFLGHVLSAEGLQPDPRNTCKVRDWPVPTSATEVRAFLGLCSYYRRFVKDFARHASPLVSLTGKNVPFSWSAECQGAFEFLRHALCAEPVMCHPDFTQPFVLYTDASQVAIGSVLTQSVDGLEKVVAYASHALSATERKWSTYDRELWAIVWSVRNFRHYLGLQPFTIVTDHKPLLGLRRLPIDNDRTGRRSRWALELDPYDWVIVHKSGVKHTNADSLSRCPVAPVITACSGAQTVDVVDSTSVCSIDTPLGNPRRQVQSLFHDGSDIRQLQQEDPNIRWVLEWLKDGRRPTSGKIKGANVEQTQQIVVPSVLVPEVLRLLHGGPLSGHLAVERTMARARSVCYWPCMYSDIRSWCEQCYACQRRKSPVPHHRAPMRTSLAQRPFQRVAADILELPITSKGNRYVLVAEDYFTKFVNLYAIADQRATTVAECLFNDYVMEHGVMETLHTDMGRQFESEVVRQLCAMLGVKKTHTTPYNPKSDGMVERLNRTLIDQLAKTLLSCQGEWDSFLSQVAFAYNTSVHSSTGFTPYFLTHGREARVPVDVLLGPVAQSSQGYDSIDDFVLSLRRRLDTAFRQTRDNSVTASDKQRTFYDAKKRHCPYEVGDLVWLHDPTESRRKLAPHWKGPYVIHQRLDRDDMVGVTYVIGSPFGDEAPLQTIHYDRLRPYSLPTLYPWAGPNRAAPQEVQTAEPQHPSSSPGVSAASSPSLVEEQHVNVEVGPELPILGSPVRVSRTGRHTRAPERFSDYVMY</sequence>
<dbReference type="Pfam" id="PF00665">
    <property type="entry name" value="rve"/>
    <property type="match status" value="1"/>
</dbReference>
<evidence type="ECO:0000259" key="6">
    <source>
        <dbReference type="PROSITE" id="PS50878"/>
    </source>
</evidence>
<dbReference type="AlphaFoldDB" id="A0AAW0N9L3"/>
<evidence type="ECO:0000313" key="9">
    <source>
        <dbReference type="Proteomes" id="UP001460270"/>
    </source>
</evidence>
<dbReference type="CDD" id="cd09274">
    <property type="entry name" value="RNase_HI_RT_Ty3"/>
    <property type="match status" value="1"/>
</dbReference>
<dbReference type="InterPro" id="IPR050951">
    <property type="entry name" value="Retrovirus_Pol_polyprotein"/>
</dbReference>
<feature type="region of interest" description="Disordered" evidence="5">
    <location>
        <begin position="754"/>
        <end position="786"/>
    </location>
</feature>